<dbReference type="OrthoDB" id="6861885at2"/>
<proteinExistence type="inferred from homology"/>
<comment type="similarity">
    <text evidence="1">Belongs to the short-chain dehydrogenases/reductases (SDR) family.</text>
</comment>
<keyword evidence="3" id="KW-1185">Reference proteome</keyword>
<name>A0A2K9LI29_9GAMM</name>
<dbReference type="Pfam" id="PF13561">
    <property type="entry name" value="adh_short_C2"/>
    <property type="match status" value="1"/>
</dbReference>
<dbReference type="SUPFAM" id="SSF51735">
    <property type="entry name" value="NAD(P)-binding Rossmann-fold domains"/>
    <property type="match status" value="1"/>
</dbReference>
<dbReference type="Proteomes" id="UP000235116">
    <property type="component" value="Chromosome"/>
</dbReference>
<dbReference type="PRINTS" id="PR00080">
    <property type="entry name" value="SDRFAMILY"/>
</dbReference>
<gene>
    <name evidence="2" type="ORF">Kalk_05605</name>
</gene>
<dbReference type="NCBIfam" id="NF005559">
    <property type="entry name" value="PRK07231.1"/>
    <property type="match status" value="1"/>
</dbReference>
<dbReference type="InterPro" id="IPR002347">
    <property type="entry name" value="SDR_fam"/>
</dbReference>
<organism evidence="2 3">
    <name type="scientific">Ketobacter alkanivorans</name>
    <dbReference type="NCBI Taxonomy" id="1917421"/>
    <lineage>
        <taxon>Bacteria</taxon>
        <taxon>Pseudomonadati</taxon>
        <taxon>Pseudomonadota</taxon>
        <taxon>Gammaproteobacteria</taxon>
        <taxon>Pseudomonadales</taxon>
        <taxon>Ketobacteraceae</taxon>
        <taxon>Ketobacter</taxon>
    </lineage>
</organism>
<dbReference type="InterPro" id="IPR036291">
    <property type="entry name" value="NAD(P)-bd_dom_sf"/>
</dbReference>
<accession>A0A2K9LI29</accession>
<dbReference type="FunFam" id="3.40.50.720:FF:000084">
    <property type="entry name" value="Short-chain dehydrogenase reductase"/>
    <property type="match status" value="1"/>
</dbReference>
<reference evidence="3" key="1">
    <citation type="submission" date="2017-08" db="EMBL/GenBank/DDBJ databases">
        <title>Direct submision.</title>
        <authorList>
            <person name="Kim S.-J."/>
            <person name="Rhee S.-K."/>
        </authorList>
    </citation>
    <scope>NUCLEOTIDE SEQUENCE [LARGE SCALE GENOMIC DNA]</scope>
    <source>
        <strain evidence="3">GI5</strain>
    </source>
</reference>
<dbReference type="KEGG" id="kak:Kalk_05605"/>
<evidence type="ECO:0000313" key="3">
    <source>
        <dbReference type="Proteomes" id="UP000235116"/>
    </source>
</evidence>
<dbReference type="PANTHER" id="PTHR42820:SF1">
    <property type="entry name" value="SHORT-CHAIN DEHYDROGENASE_REDUCTASE FAMILY PROTEIN"/>
    <property type="match status" value="1"/>
</dbReference>
<dbReference type="PROSITE" id="PS00061">
    <property type="entry name" value="ADH_SHORT"/>
    <property type="match status" value="1"/>
</dbReference>
<dbReference type="EMBL" id="CP022684">
    <property type="protein sequence ID" value="AUM11932.1"/>
    <property type="molecule type" value="Genomic_DNA"/>
</dbReference>
<evidence type="ECO:0000313" key="2">
    <source>
        <dbReference type="EMBL" id="AUM11932.1"/>
    </source>
</evidence>
<dbReference type="InterPro" id="IPR020904">
    <property type="entry name" value="Sc_DH/Rdtase_CS"/>
</dbReference>
<protein>
    <submittedName>
        <fullName evidence="2">Short chain dehydrogenase</fullName>
    </submittedName>
</protein>
<dbReference type="PRINTS" id="PR00081">
    <property type="entry name" value="GDHRDH"/>
</dbReference>
<evidence type="ECO:0000256" key="1">
    <source>
        <dbReference type="ARBA" id="ARBA00006484"/>
    </source>
</evidence>
<dbReference type="CDD" id="cd05233">
    <property type="entry name" value="SDR_c"/>
    <property type="match status" value="1"/>
</dbReference>
<dbReference type="Gene3D" id="3.40.50.720">
    <property type="entry name" value="NAD(P)-binding Rossmann-like Domain"/>
    <property type="match status" value="1"/>
</dbReference>
<sequence>MRKFDGKVVIVTGASSGIGRAAAIEFAKDGARVVVVARREPEGMETVNFINSMGGESIFIHADVSKASDVRCMVDETISSFGQLDFAFNNAGTAEPISNTVDLSEEEFDRVFDLNIRGTWLCMKYQIPEMLKRGGGSIVNMASVWSVLGTSMGVPAYVASKHAVVGLSKATALEFAPRGIRVNCISPAWVPTEGNAPVLENQVLRDSIVGQHPLGRLGSTLDVANAVKWMCSEEASWFTSQNMVLDGGYCTQ</sequence>
<dbReference type="AlphaFoldDB" id="A0A2K9LI29"/>
<dbReference type="RefSeq" id="WP_101893270.1">
    <property type="nucleotide sequence ID" value="NZ_CP022684.1"/>
</dbReference>
<dbReference type="PANTHER" id="PTHR42820">
    <property type="entry name" value="SHORT-CHAIN DEHYDROGENASE REDUCTASE"/>
    <property type="match status" value="1"/>
</dbReference>